<proteinExistence type="predicted"/>
<dbReference type="RefSeq" id="XP_069208582.1">
    <property type="nucleotide sequence ID" value="XM_069353940.1"/>
</dbReference>
<accession>A0ABR3Q1P7</accession>
<organism evidence="2 3">
    <name type="scientific">Vanrija albida</name>
    <dbReference type="NCBI Taxonomy" id="181172"/>
    <lineage>
        <taxon>Eukaryota</taxon>
        <taxon>Fungi</taxon>
        <taxon>Dikarya</taxon>
        <taxon>Basidiomycota</taxon>
        <taxon>Agaricomycotina</taxon>
        <taxon>Tremellomycetes</taxon>
        <taxon>Trichosporonales</taxon>
        <taxon>Trichosporonaceae</taxon>
        <taxon>Vanrija</taxon>
    </lineage>
</organism>
<dbReference type="GeneID" id="95986494"/>
<evidence type="ECO:0000313" key="2">
    <source>
        <dbReference type="EMBL" id="KAL1408638.1"/>
    </source>
</evidence>
<evidence type="ECO:0000313" key="3">
    <source>
        <dbReference type="Proteomes" id="UP001565368"/>
    </source>
</evidence>
<reference evidence="2 3" key="1">
    <citation type="submission" date="2023-08" db="EMBL/GenBank/DDBJ databases">
        <title>Annotated Genome Sequence of Vanrija albida AlHP1.</title>
        <authorList>
            <person name="Herzog R."/>
        </authorList>
    </citation>
    <scope>NUCLEOTIDE SEQUENCE [LARGE SCALE GENOMIC DNA]</scope>
    <source>
        <strain evidence="2 3">AlHP1</strain>
    </source>
</reference>
<sequence length="354" mass="37512">MCQHSFDILILAVAAPAARGWGRPDPLAAVRALAAGDSWLGLTTVPTWPGYDALARGMDSVVLSGKCDFSATGPIVARWITAALNLAPLTHLVVHLASSGCNMDMQAHFFDQLNMPSLRTLIVADKLEPDAVPSIGGYLATRGAALNALSFSGLKHPANEWDGAPPSEATLGPLAARIGQHRGLHHFCMCRGTVCAPDGRGFWAGGSCHPSDGFKGFVSDEGCDAVEKRLNDNARPGRLARRAVKDTLVPARVVMRATNARPGAWSLFSRPADQGAAPRLPPELLVRVLELLAPAGVLGPSERKRLYVLAGDRAKLKARAREVVAGAKAGARLDDMMEDWILKERLLAGYGGGV</sequence>
<protein>
    <submittedName>
        <fullName evidence="2">Uncharacterized protein</fullName>
    </submittedName>
</protein>
<keyword evidence="1" id="KW-0732">Signal</keyword>
<name>A0ABR3Q1P7_9TREE</name>
<feature type="chain" id="PRO_5045635598" evidence="1">
    <location>
        <begin position="23"/>
        <end position="354"/>
    </location>
</feature>
<evidence type="ECO:0000256" key="1">
    <source>
        <dbReference type="SAM" id="SignalP"/>
    </source>
</evidence>
<gene>
    <name evidence="2" type="ORF">Q8F55_005451</name>
</gene>
<dbReference type="Proteomes" id="UP001565368">
    <property type="component" value="Unassembled WGS sequence"/>
</dbReference>
<keyword evidence="3" id="KW-1185">Reference proteome</keyword>
<feature type="signal peptide" evidence="1">
    <location>
        <begin position="1"/>
        <end position="22"/>
    </location>
</feature>
<comment type="caution">
    <text evidence="2">The sequence shown here is derived from an EMBL/GenBank/DDBJ whole genome shotgun (WGS) entry which is preliminary data.</text>
</comment>
<dbReference type="EMBL" id="JBBXJM010000004">
    <property type="protein sequence ID" value="KAL1408638.1"/>
    <property type="molecule type" value="Genomic_DNA"/>
</dbReference>